<dbReference type="EMBL" id="PFWP01000023">
    <property type="protein sequence ID" value="PJA49870.1"/>
    <property type="molecule type" value="Genomic_DNA"/>
</dbReference>
<dbReference type="Proteomes" id="UP000230062">
    <property type="component" value="Unassembled WGS sequence"/>
</dbReference>
<dbReference type="Gene3D" id="3.40.50.2000">
    <property type="entry name" value="Glycogen Phosphorylase B"/>
    <property type="match status" value="2"/>
</dbReference>
<dbReference type="InterPro" id="IPR001296">
    <property type="entry name" value="Glyco_trans_1"/>
</dbReference>
<dbReference type="CDD" id="cd03801">
    <property type="entry name" value="GT4_PimA-like"/>
    <property type="match status" value="1"/>
</dbReference>
<dbReference type="PANTHER" id="PTHR12526">
    <property type="entry name" value="GLYCOSYLTRANSFERASE"/>
    <property type="match status" value="1"/>
</dbReference>
<feature type="domain" description="Glycosyl transferase family 1" evidence="1">
    <location>
        <begin position="205"/>
        <end position="365"/>
    </location>
</feature>
<protein>
    <recommendedName>
        <fullName evidence="1">Glycosyl transferase family 1 domain-containing protein</fullName>
    </recommendedName>
</protein>
<dbReference type="Pfam" id="PF00534">
    <property type="entry name" value="Glycos_transf_1"/>
    <property type="match status" value="1"/>
</dbReference>
<gene>
    <name evidence="2" type="ORF">CO169_00790</name>
</gene>
<dbReference type="PANTHER" id="PTHR12526:SF637">
    <property type="entry name" value="GLYCOSYLTRANSFERASE EPSF-RELATED"/>
    <property type="match status" value="1"/>
</dbReference>
<dbReference type="GO" id="GO:0016757">
    <property type="term" value="F:glycosyltransferase activity"/>
    <property type="evidence" value="ECO:0007669"/>
    <property type="project" value="InterPro"/>
</dbReference>
<accession>A0A2M7XM32</accession>
<proteinExistence type="predicted"/>
<evidence type="ECO:0000313" key="3">
    <source>
        <dbReference type="Proteomes" id="UP000230062"/>
    </source>
</evidence>
<evidence type="ECO:0000313" key="2">
    <source>
        <dbReference type="EMBL" id="PJA49870.1"/>
    </source>
</evidence>
<name>A0A2M7XM32_9BACT</name>
<reference evidence="3" key="1">
    <citation type="submission" date="2017-09" db="EMBL/GenBank/DDBJ databases">
        <title>Depth-based differentiation of microbial function through sediment-hosted aquifers and enrichment of novel symbionts in the deep terrestrial subsurface.</title>
        <authorList>
            <person name="Probst A.J."/>
            <person name="Ladd B."/>
            <person name="Jarett J.K."/>
            <person name="Geller-Mcgrath D.E."/>
            <person name="Sieber C.M.K."/>
            <person name="Emerson J.B."/>
            <person name="Anantharaman K."/>
            <person name="Thomas B.C."/>
            <person name="Malmstrom R."/>
            <person name="Stieglmeier M."/>
            <person name="Klingl A."/>
            <person name="Woyke T."/>
            <person name="Ryan C.M."/>
            <person name="Banfield J.F."/>
        </authorList>
    </citation>
    <scope>NUCLEOTIDE SEQUENCE [LARGE SCALE GENOMIC DNA]</scope>
</reference>
<dbReference type="AlphaFoldDB" id="A0A2M7XM32"/>
<evidence type="ECO:0000259" key="1">
    <source>
        <dbReference type="Pfam" id="PF00534"/>
    </source>
</evidence>
<organism evidence="2 3">
    <name type="scientific">Candidatus Shapirobacteria bacterium CG_4_9_14_3_um_filter_39_13</name>
    <dbReference type="NCBI Taxonomy" id="1974479"/>
    <lineage>
        <taxon>Bacteria</taxon>
        <taxon>Candidatus Shapironibacteriota</taxon>
    </lineage>
</organism>
<sequence>MSRKNQKRQKKFLIIASPYSWGGGIKSMIDETIKSLKIINYNYLLVIPKFAANNTNLLEKNYKEINTLKFINFDKFPLIHHVIFALKSMKYLKGFDKYFAVVATSHTALPFVFSKKPFSLWVATSYADELESKYNSLMGDKPARKLRNSFHWKILASIERLVYQKATKIFALSDYTATKIKEIDQGLSYKIDILNFPIDTLKFRPFENKKANNTLIFTGRINDPRKNVILLLHILKKLREKIPDIKLVLVGDNPNILVRETAKKLKIVNNVEFIPAVPRDEIPKLLNKANLFVCTSTQEGLGISILEALSCCLPVVTIACGGPESIVIKSGAGYVCNSTSIMRNKINQLLSNPKKIERLGRKGRKYIKENFSYQQFINKIQ</sequence>
<comment type="caution">
    <text evidence="2">The sequence shown here is derived from an EMBL/GenBank/DDBJ whole genome shotgun (WGS) entry which is preliminary data.</text>
</comment>
<dbReference type="SUPFAM" id="SSF53756">
    <property type="entry name" value="UDP-Glycosyltransferase/glycogen phosphorylase"/>
    <property type="match status" value="1"/>
</dbReference>